<proteinExistence type="predicted"/>
<dbReference type="EMBL" id="JACQWF010000372">
    <property type="protein sequence ID" value="MBI4596387.1"/>
    <property type="molecule type" value="Genomic_DNA"/>
</dbReference>
<name>A0A933LRI8_UNCTE</name>
<comment type="caution">
    <text evidence="1">The sequence shown here is derived from an EMBL/GenBank/DDBJ whole genome shotgun (WGS) entry which is preliminary data.</text>
</comment>
<gene>
    <name evidence="1" type="ORF">HY730_08440</name>
</gene>
<evidence type="ECO:0000313" key="1">
    <source>
        <dbReference type="EMBL" id="MBI4596387.1"/>
    </source>
</evidence>
<evidence type="ECO:0000313" key="2">
    <source>
        <dbReference type="Proteomes" id="UP000772181"/>
    </source>
</evidence>
<sequence>MNIIWTKHSQERQKEWEKKMGITKLEVEGLIENPEQIVPGDMGVLVAQTANRNGLLRSLFIETGVGRKIIRVYWTSKVKKYWKEQEDGNKV</sequence>
<protein>
    <recommendedName>
        <fullName evidence="3">DUF4258 domain-containing protein</fullName>
    </recommendedName>
</protein>
<organism evidence="1 2">
    <name type="scientific">Tectimicrobiota bacterium</name>
    <dbReference type="NCBI Taxonomy" id="2528274"/>
    <lineage>
        <taxon>Bacteria</taxon>
        <taxon>Pseudomonadati</taxon>
        <taxon>Nitrospinota/Tectimicrobiota group</taxon>
        <taxon>Candidatus Tectimicrobiota</taxon>
    </lineage>
</organism>
<dbReference type="Proteomes" id="UP000772181">
    <property type="component" value="Unassembled WGS sequence"/>
</dbReference>
<evidence type="ECO:0008006" key="3">
    <source>
        <dbReference type="Google" id="ProtNLM"/>
    </source>
</evidence>
<dbReference type="AlphaFoldDB" id="A0A933LRI8"/>
<reference evidence="1" key="1">
    <citation type="submission" date="2020-07" db="EMBL/GenBank/DDBJ databases">
        <title>Huge and variable diversity of episymbiotic CPR bacteria and DPANN archaea in groundwater ecosystems.</title>
        <authorList>
            <person name="He C.Y."/>
            <person name="Keren R."/>
            <person name="Whittaker M."/>
            <person name="Farag I.F."/>
            <person name="Doudna J."/>
            <person name="Cate J.H.D."/>
            <person name="Banfield J.F."/>
        </authorList>
    </citation>
    <scope>NUCLEOTIDE SEQUENCE</scope>
    <source>
        <strain evidence="1">NC_groundwater_1482_Ag_S-0.65um_47_24</strain>
    </source>
</reference>
<accession>A0A933LRI8</accession>